<evidence type="ECO:0000259" key="9">
    <source>
        <dbReference type="Pfam" id="PF02366"/>
    </source>
</evidence>
<keyword evidence="5 8" id="KW-0812">Transmembrane</keyword>
<dbReference type="GO" id="GO:0016763">
    <property type="term" value="F:pentosyltransferase activity"/>
    <property type="evidence" value="ECO:0007669"/>
    <property type="project" value="TreeGrafter"/>
</dbReference>
<organism evidence="10 11">
    <name type="scientific">Neopusillimonas maritima</name>
    <dbReference type="NCBI Taxonomy" id="2026239"/>
    <lineage>
        <taxon>Bacteria</taxon>
        <taxon>Pseudomonadati</taxon>
        <taxon>Pseudomonadota</taxon>
        <taxon>Betaproteobacteria</taxon>
        <taxon>Burkholderiales</taxon>
        <taxon>Alcaligenaceae</taxon>
        <taxon>Neopusillimonas</taxon>
    </lineage>
</organism>
<dbReference type="Proteomes" id="UP000266206">
    <property type="component" value="Unassembled WGS sequence"/>
</dbReference>
<dbReference type="InterPro" id="IPR050297">
    <property type="entry name" value="LipidA_mod_glycosyltrf_83"/>
</dbReference>
<dbReference type="GO" id="GO:0010041">
    <property type="term" value="P:response to iron(III) ion"/>
    <property type="evidence" value="ECO:0007669"/>
    <property type="project" value="TreeGrafter"/>
</dbReference>
<feature type="transmembrane region" description="Helical" evidence="8">
    <location>
        <begin position="390"/>
        <end position="413"/>
    </location>
</feature>
<evidence type="ECO:0000256" key="8">
    <source>
        <dbReference type="SAM" id="Phobius"/>
    </source>
</evidence>
<keyword evidence="7 8" id="KW-0472">Membrane</keyword>
<evidence type="ECO:0000256" key="1">
    <source>
        <dbReference type="ARBA" id="ARBA00004651"/>
    </source>
</evidence>
<accession>A0A3A1YT16</accession>
<evidence type="ECO:0000256" key="7">
    <source>
        <dbReference type="ARBA" id="ARBA00023136"/>
    </source>
</evidence>
<comment type="caution">
    <text evidence="10">The sequence shown here is derived from an EMBL/GenBank/DDBJ whole genome shotgun (WGS) entry which is preliminary data.</text>
</comment>
<evidence type="ECO:0000313" key="11">
    <source>
        <dbReference type="Proteomes" id="UP000266206"/>
    </source>
</evidence>
<feature type="transmembrane region" description="Helical" evidence="8">
    <location>
        <begin position="110"/>
        <end position="131"/>
    </location>
</feature>
<feature type="transmembrane region" description="Helical" evidence="8">
    <location>
        <begin position="30"/>
        <end position="49"/>
    </location>
</feature>
<reference evidence="10 11" key="1">
    <citation type="submission" date="2017-08" db="EMBL/GenBank/DDBJ databases">
        <title>Pusillimonas indicus sp. nov., a member of the family Alcaligenaceae isolated from surface seawater.</title>
        <authorList>
            <person name="Li J."/>
        </authorList>
    </citation>
    <scope>NUCLEOTIDE SEQUENCE [LARGE SCALE GENOMIC DNA]</scope>
    <source>
        <strain evidence="10 11">L52-1-41</strain>
    </source>
</reference>
<feature type="transmembrane region" description="Helical" evidence="8">
    <location>
        <begin position="330"/>
        <end position="346"/>
    </location>
</feature>
<gene>
    <name evidence="10" type="ORF">CJP73_14060</name>
</gene>
<protein>
    <recommendedName>
        <fullName evidence="9">ArnT-like N-terminal domain-containing protein</fullName>
    </recommendedName>
</protein>
<feature type="transmembrane region" description="Helical" evidence="8">
    <location>
        <begin position="290"/>
        <end position="309"/>
    </location>
</feature>
<evidence type="ECO:0000313" key="10">
    <source>
        <dbReference type="EMBL" id="RIY39544.1"/>
    </source>
</evidence>
<evidence type="ECO:0000256" key="4">
    <source>
        <dbReference type="ARBA" id="ARBA00022679"/>
    </source>
</evidence>
<dbReference type="GO" id="GO:0005886">
    <property type="term" value="C:plasma membrane"/>
    <property type="evidence" value="ECO:0007669"/>
    <property type="project" value="UniProtKB-SubCell"/>
</dbReference>
<dbReference type="Pfam" id="PF02366">
    <property type="entry name" value="PMT"/>
    <property type="match status" value="1"/>
</dbReference>
<proteinExistence type="predicted"/>
<evidence type="ECO:0000256" key="6">
    <source>
        <dbReference type="ARBA" id="ARBA00022989"/>
    </source>
</evidence>
<evidence type="ECO:0000256" key="2">
    <source>
        <dbReference type="ARBA" id="ARBA00022475"/>
    </source>
</evidence>
<dbReference type="GO" id="GO:0009103">
    <property type="term" value="P:lipopolysaccharide biosynthetic process"/>
    <property type="evidence" value="ECO:0007669"/>
    <property type="project" value="UniProtKB-ARBA"/>
</dbReference>
<dbReference type="EMBL" id="NQYH01000015">
    <property type="protein sequence ID" value="RIY39544.1"/>
    <property type="molecule type" value="Genomic_DNA"/>
</dbReference>
<keyword evidence="2" id="KW-1003">Cell membrane</keyword>
<feature type="domain" description="ArnT-like N-terminal" evidence="9">
    <location>
        <begin position="54"/>
        <end position="259"/>
    </location>
</feature>
<feature type="transmembrane region" description="Helical" evidence="8">
    <location>
        <begin position="188"/>
        <end position="217"/>
    </location>
</feature>
<feature type="transmembrane region" description="Helical" evidence="8">
    <location>
        <begin position="138"/>
        <end position="157"/>
    </location>
</feature>
<feature type="transmembrane region" description="Helical" evidence="8">
    <location>
        <begin position="229"/>
        <end position="247"/>
    </location>
</feature>
<dbReference type="GO" id="GO:0000030">
    <property type="term" value="F:mannosyltransferase activity"/>
    <property type="evidence" value="ECO:0007669"/>
    <property type="project" value="InterPro"/>
</dbReference>
<comment type="subcellular location">
    <subcellularLocation>
        <location evidence="1">Cell membrane</location>
        <topology evidence="1">Multi-pass membrane protein</topology>
    </subcellularLocation>
</comment>
<dbReference type="PANTHER" id="PTHR33908:SF3">
    <property type="entry name" value="UNDECAPRENYL PHOSPHATE-ALPHA-4-AMINO-4-DEOXY-L-ARABINOSE ARABINOSYL TRANSFERASE"/>
    <property type="match status" value="1"/>
</dbReference>
<dbReference type="AlphaFoldDB" id="A0A3A1YT16"/>
<evidence type="ECO:0000256" key="3">
    <source>
        <dbReference type="ARBA" id="ARBA00022676"/>
    </source>
</evidence>
<evidence type="ECO:0000256" key="5">
    <source>
        <dbReference type="ARBA" id="ARBA00022692"/>
    </source>
</evidence>
<sequence>MWCVTSYKQRLPTYPKPVHKDNNVMRRNTGFFVLLGISLLVPLIAMTLIPLADTSEPRYAEIARLMYESGDWITPWFAPGNPFWGKPPLSFWLQAASMHLFGPTEFAARLPSWLVTVITLGLLYRCCATLFNATTARLAVLIYATSALSFISSGAVLTDPFLALGTTLCMTGWIMAANSSKVFWRYSFFIGLVVGLLAKGPLILVLSGGAIVLWMLFYPQARRTTLSLPWAKGIALTILLSAPWYLAAEIKTPGFLNYFFVGEHFLRFIDPGWEGDLYGTAHKAPFGTIWYYWLQASFPWGFAGLVILMKGLLQTTQRTKMRQYLSDPRLGYFLAWSLFTPLFFTVSGNILWTYILPSLGGFSICLAYAWPKSSTKQYSASEKTSFATRAAGPTFLAMIAPSAIVALIVVVSYTPQLLKTEKLLVQHTRTTGPSDIPLYYLDEVPFSARFYSFESAKPLKEHEIINKMNSGQNFWLAVPKNRLESTETRFNQPVFATKQHNLYLINSPGQYELTARAKQTHLNDPITQ</sequence>
<keyword evidence="4" id="KW-0808">Transferase</keyword>
<keyword evidence="6 8" id="KW-1133">Transmembrane helix</keyword>
<dbReference type="PANTHER" id="PTHR33908">
    <property type="entry name" value="MANNOSYLTRANSFERASE YKCB-RELATED"/>
    <property type="match status" value="1"/>
</dbReference>
<name>A0A3A1YT16_9BURK</name>
<keyword evidence="3" id="KW-0328">Glycosyltransferase</keyword>
<dbReference type="InterPro" id="IPR003342">
    <property type="entry name" value="ArnT-like_N"/>
</dbReference>
<dbReference type="GO" id="GO:0006493">
    <property type="term" value="P:protein O-linked glycosylation"/>
    <property type="evidence" value="ECO:0007669"/>
    <property type="project" value="InterPro"/>
</dbReference>